<feature type="compositionally biased region" description="Basic and acidic residues" evidence="1">
    <location>
        <begin position="97"/>
        <end position="109"/>
    </location>
</feature>
<proteinExistence type="predicted"/>
<reference evidence="2 3" key="1">
    <citation type="journal article" date="2024" name="G3 (Bethesda)">
        <title>Genome assembly of Hibiscus sabdariffa L. provides insights into metabolisms of medicinal natural products.</title>
        <authorList>
            <person name="Kim T."/>
        </authorList>
    </citation>
    <scope>NUCLEOTIDE SEQUENCE [LARGE SCALE GENOMIC DNA]</scope>
    <source>
        <strain evidence="2">TK-2024</strain>
        <tissue evidence="2">Old leaves</tissue>
    </source>
</reference>
<evidence type="ECO:0000313" key="2">
    <source>
        <dbReference type="EMBL" id="KAK9042562.1"/>
    </source>
</evidence>
<sequence length="143" mass="15661">MINEVIELEAGNITHQIRVIERGLLDDQGASYNDINEKRNEVKGQVMASSHSDSSSEVDRNVSPDIDLNIETHENEVALNAEFLGKINNDIGGSLDLDSKRLPGDKEPRGCNQGDDILGKPPSDIHGENKSSDDANTVIHEIF</sequence>
<feature type="region of interest" description="Disordered" evidence="1">
    <location>
        <begin position="94"/>
        <end position="136"/>
    </location>
</feature>
<dbReference type="EMBL" id="JBBPBN010000004">
    <property type="protein sequence ID" value="KAK9042562.1"/>
    <property type="molecule type" value="Genomic_DNA"/>
</dbReference>
<keyword evidence="3" id="KW-1185">Reference proteome</keyword>
<dbReference type="Proteomes" id="UP001396334">
    <property type="component" value="Unassembled WGS sequence"/>
</dbReference>
<evidence type="ECO:0000313" key="3">
    <source>
        <dbReference type="Proteomes" id="UP001396334"/>
    </source>
</evidence>
<name>A0ABR2TZA9_9ROSI</name>
<feature type="compositionally biased region" description="Basic and acidic residues" evidence="1">
    <location>
        <begin position="123"/>
        <end position="133"/>
    </location>
</feature>
<protein>
    <submittedName>
        <fullName evidence="2">Uncharacterized protein</fullName>
    </submittedName>
</protein>
<evidence type="ECO:0000256" key="1">
    <source>
        <dbReference type="SAM" id="MobiDB-lite"/>
    </source>
</evidence>
<accession>A0ABR2TZA9</accession>
<feature type="region of interest" description="Disordered" evidence="1">
    <location>
        <begin position="38"/>
        <end position="61"/>
    </location>
</feature>
<organism evidence="2 3">
    <name type="scientific">Hibiscus sabdariffa</name>
    <name type="common">roselle</name>
    <dbReference type="NCBI Taxonomy" id="183260"/>
    <lineage>
        <taxon>Eukaryota</taxon>
        <taxon>Viridiplantae</taxon>
        <taxon>Streptophyta</taxon>
        <taxon>Embryophyta</taxon>
        <taxon>Tracheophyta</taxon>
        <taxon>Spermatophyta</taxon>
        <taxon>Magnoliopsida</taxon>
        <taxon>eudicotyledons</taxon>
        <taxon>Gunneridae</taxon>
        <taxon>Pentapetalae</taxon>
        <taxon>rosids</taxon>
        <taxon>malvids</taxon>
        <taxon>Malvales</taxon>
        <taxon>Malvaceae</taxon>
        <taxon>Malvoideae</taxon>
        <taxon>Hibiscus</taxon>
    </lineage>
</organism>
<comment type="caution">
    <text evidence="2">The sequence shown here is derived from an EMBL/GenBank/DDBJ whole genome shotgun (WGS) entry which is preliminary data.</text>
</comment>
<gene>
    <name evidence="2" type="ORF">V6N11_017631</name>
</gene>